<evidence type="ECO:0000256" key="5">
    <source>
        <dbReference type="ARBA" id="ARBA00023163"/>
    </source>
</evidence>
<dbReference type="InterPro" id="IPR007627">
    <property type="entry name" value="RNA_pol_sigma70_r2"/>
</dbReference>
<keyword evidence="5" id="KW-0804">Transcription</keyword>
<dbReference type="SUPFAM" id="SSF88659">
    <property type="entry name" value="Sigma3 and sigma4 domains of RNA polymerase sigma factors"/>
    <property type="match status" value="1"/>
</dbReference>
<evidence type="ECO:0000313" key="8">
    <source>
        <dbReference type="EMBL" id="GEN80048.1"/>
    </source>
</evidence>
<evidence type="ECO:0000256" key="2">
    <source>
        <dbReference type="ARBA" id="ARBA00023015"/>
    </source>
</evidence>
<dbReference type="GO" id="GO:0006352">
    <property type="term" value="P:DNA-templated transcription initiation"/>
    <property type="evidence" value="ECO:0007669"/>
    <property type="project" value="InterPro"/>
</dbReference>
<dbReference type="AlphaFoldDB" id="A0A511YXZ2"/>
<keyword evidence="3" id="KW-0731">Sigma factor</keyword>
<comment type="caution">
    <text evidence="8">The sequence shown here is derived from an EMBL/GenBank/DDBJ whole genome shotgun (WGS) entry which is preliminary data.</text>
</comment>
<reference evidence="8 9" key="1">
    <citation type="submission" date="2019-07" db="EMBL/GenBank/DDBJ databases">
        <title>Whole genome shotgun sequence of Actinotalea fermentans NBRC 105374.</title>
        <authorList>
            <person name="Hosoyama A."/>
            <person name="Uohara A."/>
            <person name="Ohji S."/>
            <person name="Ichikawa N."/>
        </authorList>
    </citation>
    <scope>NUCLEOTIDE SEQUENCE [LARGE SCALE GENOMIC DNA]</scope>
    <source>
        <strain evidence="8 9">NBRC 105374</strain>
    </source>
</reference>
<comment type="similarity">
    <text evidence="1">Belongs to the sigma-70 factor family. ECF subfamily.</text>
</comment>
<dbReference type="SUPFAM" id="SSF88946">
    <property type="entry name" value="Sigma2 domain of RNA polymerase sigma factors"/>
    <property type="match status" value="1"/>
</dbReference>
<evidence type="ECO:0000256" key="4">
    <source>
        <dbReference type="ARBA" id="ARBA00023125"/>
    </source>
</evidence>
<accession>A0A511YXZ2</accession>
<sequence length="189" mass="20435">MAAWHERLEELLRTRRPALVAYAALLTGDRGEAEDLVHDALVRTFARPRRFPSLNAADAYVRRAIATTYVDHGRARGRWLTLLPRLAGATAATEADVAGRLDLRAALARLPRRQRACVVLRFYEDLTVPDIADALGVSDGAVKRYLSDGVGHLGALLGVPPATLTGDVDATVETVAGRPPDHARTRAAT</sequence>
<evidence type="ECO:0000256" key="1">
    <source>
        <dbReference type="ARBA" id="ARBA00010641"/>
    </source>
</evidence>
<protein>
    <submittedName>
        <fullName evidence="8">RNA polymerase subunit sigma-24</fullName>
    </submittedName>
</protein>
<dbReference type="PANTHER" id="PTHR43133">
    <property type="entry name" value="RNA POLYMERASE ECF-TYPE SIGMA FACTO"/>
    <property type="match status" value="1"/>
</dbReference>
<dbReference type="GO" id="GO:0016987">
    <property type="term" value="F:sigma factor activity"/>
    <property type="evidence" value="ECO:0007669"/>
    <property type="project" value="UniProtKB-KW"/>
</dbReference>
<dbReference type="CDD" id="cd06171">
    <property type="entry name" value="Sigma70_r4"/>
    <property type="match status" value="1"/>
</dbReference>
<organism evidence="8 9">
    <name type="scientific">Actinotalea fermentans</name>
    <dbReference type="NCBI Taxonomy" id="43671"/>
    <lineage>
        <taxon>Bacteria</taxon>
        <taxon>Bacillati</taxon>
        <taxon>Actinomycetota</taxon>
        <taxon>Actinomycetes</taxon>
        <taxon>Micrococcales</taxon>
        <taxon>Cellulomonadaceae</taxon>
        <taxon>Actinotalea</taxon>
    </lineage>
</organism>
<dbReference type="PANTHER" id="PTHR43133:SF50">
    <property type="entry name" value="ECF RNA POLYMERASE SIGMA FACTOR SIGM"/>
    <property type="match status" value="1"/>
</dbReference>
<dbReference type="Proteomes" id="UP000321484">
    <property type="component" value="Unassembled WGS sequence"/>
</dbReference>
<dbReference type="NCBIfam" id="TIGR02937">
    <property type="entry name" value="sigma70-ECF"/>
    <property type="match status" value="1"/>
</dbReference>
<evidence type="ECO:0000259" key="6">
    <source>
        <dbReference type="Pfam" id="PF04542"/>
    </source>
</evidence>
<proteinExistence type="inferred from homology"/>
<evidence type="ECO:0000313" key="9">
    <source>
        <dbReference type="Proteomes" id="UP000321484"/>
    </source>
</evidence>
<dbReference type="Gene3D" id="1.10.1740.10">
    <property type="match status" value="1"/>
</dbReference>
<dbReference type="Gene3D" id="1.10.10.10">
    <property type="entry name" value="Winged helix-like DNA-binding domain superfamily/Winged helix DNA-binding domain"/>
    <property type="match status" value="1"/>
</dbReference>
<dbReference type="Pfam" id="PF04542">
    <property type="entry name" value="Sigma70_r2"/>
    <property type="match status" value="1"/>
</dbReference>
<evidence type="ECO:0000259" key="7">
    <source>
        <dbReference type="Pfam" id="PF08281"/>
    </source>
</evidence>
<dbReference type="EMBL" id="BJYK01000004">
    <property type="protein sequence ID" value="GEN80048.1"/>
    <property type="molecule type" value="Genomic_DNA"/>
</dbReference>
<dbReference type="InterPro" id="IPR013324">
    <property type="entry name" value="RNA_pol_sigma_r3/r4-like"/>
</dbReference>
<keyword evidence="4" id="KW-0238">DNA-binding</keyword>
<evidence type="ECO:0000256" key="3">
    <source>
        <dbReference type="ARBA" id="ARBA00023082"/>
    </source>
</evidence>
<dbReference type="InterPro" id="IPR013325">
    <property type="entry name" value="RNA_pol_sigma_r2"/>
</dbReference>
<name>A0A511YXZ2_9CELL</name>
<dbReference type="InterPro" id="IPR039425">
    <property type="entry name" value="RNA_pol_sigma-70-like"/>
</dbReference>
<dbReference type="InterPro" id="IPR014284">
    <property type="entry name" value="RNA_pol_sigma-70_dom"/>
</dbReference>
<feature type="domain" description="RNA polymerase sigma factor 70 region 4 type 2" evidence="7">
    <location>
        <begin position="101"/>
        <end position="152"/>
    </location>
</feature>
<keyword evidence="2" id="KW-0805">Transcription regulation</keyword>
<dbReference type="InterPro" id="IPR036388">
    <property type="entry name" value="WH-like_DNA-bd_sf"/>
</dbReference>
<dbReference type="Pfam" id="PF08281">
    <property type="entry name" value="Sigma70_r4_2"/>
    <property type="match status" value="1"/>
</dbReference>
<feature type="domain" description="RNA polymerase sigma-70 region 2" evidence="6">
    <location>
        <begin position="12"/>
        <end position="78"/>
    </location>
</feature>
<dbReference type="OrthoDB" id="3688906at2"/>
<dbReference type="RefSeq" id="WP_052114167.1">
    <property type="nucleotide sequence ID" value="NZ_BJYK01000004.1"/>
</dbReference>
<gene>
    <name evidence="8" type="ORF">AFE02nite_17820</name>
</gene>
<dbReference type="GO" id="GO:0003677">
    <property type="term" value="F:DNA binding"/>
    <property type="evidence" value="ECO:0007669"/>
    <property type="project" value="UniProtKB-KW"/>
</dbReference>
<keyword evidence="9" id="KW-1185">Reference proteome</keyword>
<dbReference type="InterPro" id="IPR013249">
    <property type="entry name" value="RNA_pol_sigma70_r4_t2"/>
</dbReference>